<dbReference type="PRINTS" id="PR00455">
    <property type="entry name" value="HTHTETR"/>
</dbReference>
<dbReference type="RefSeq" id="WP_184725290.1">
    <property type="nucleotide sequence ID" value="NZ_JACHJP010000016.1"/>
</dbReference>
<dbReference type="PANTHER" id="PTHR30328:SF54">
    <property type="entry name" value="HTH-TYPE TRANSCRIPTIONAL REPRESSOR SCO4008"/>
    <property type="match status" value="1"/>
</dbReference>
<evidence type="ECO:0000259" key="3">
    <source>
        <dbReference type="PROSITE" id="PS50977"/>
    </source>
</evidence>
<dbReference type="GO" id="GO:0003677">
    <property type="term" value="F:DNA binding"/>
    <property type="evidence" value="ECO:0007669"/>
    <property type="project" value="UniProtKB-UniRule"/>
</dbReference>
<dbReference type="AlphaFoldDB" id="A0A7W7QVZ0"/>
<dbReference type="Gene3D" id="1.10.357.10">
    <property type="entry name" value="Tetracycline Repressor, domain 2"/>
    <property type="match status" value="1"/>
</dbReference>
<dbReference type="Pfam" id="PF00440">
    <property type="entry name" value="TetR_N"/>
    <property type="match status" value="1"/>
</dbReference>
<dbReference type="GO" id="GO:0006355">
    <property type="term" value="P:regulation of DNA-templated transcription"/>
    <property type="evidence" value="ECO:0007669"/>
    <property type="project" value="UniProtKB-ARBA"/>
</dbReference>
<sequence>MAWNTERTRQLLLDAAVREFAEHGPEAARLDRVAAAAGVNKERIYQYFGNKEQLFAAVLTSALEKLAEAVPLDEHLAGDLPEYAGRVYDYHREHPQFIRLLHWEGLHRGDGPVVAGEQRGAHYAEKLAALAASQKAGTLTSDFAPRELLYAVIALAGWWYATPQLAQMIMAEGTETARDTLVRLVAKLAG</sequence>
<dbReference type="PROSITE" id="PS50977">
    <property type="entry name" value="HTH_TETR_2"/>
    <property type="match status" value="1"/>
</dbReference>
<feature type="domain" description="HTH tetR-type" evidence="3">
    <location>
        <begin position="6"/>
        <end position="66"/>
    </location>
</feature>
<evidence type="ECO:0000313" key="5">
    <source>
        <dbReference type="Proteomes" id="UP000552644"/>
    </source>
</evidence>
<evidence type="ECO:0000256" key="1">
    <source>
        <dbReference type="ARBA" id="ARBA00023125"/>
    </source>
</evidence>
<dbReference type="InterPro" id="IPR001647">
    <property type="entry name" value="HTH_TetR"/>
</dbReference>
<evidence type="ECO:0000256" key="2">
    <source>
        <dbReference type="PROSITE-ProRule" id="PRU00335"/>
    </source>
</evidence>
<dbReference type="PANTHER" id="PTHR30328">
    <property type="entry name" value="TRANSCRIPTIONAL REPRESSOR"/>
    <property type="match status" value="1"/>
</dbReference>
<accession>A0A7W7QVZ0</accession>
<dbReference type="InterPro" id="IPR041467">
    <property type="entry name" value="Sco4008_C"/>
</dbReference>
<proteinExistence type="predicted"/>
<organism evidence="4 5">
    <name type="scientific">Streptosporangium saharense</name>
    <dbReference type="NCBI Taxonomy" id="1706840"/>
    <lineage>
        <taxon>Bacteria</taxon>
        <taxon>Bacillati</taxon>
        <taxon>Actinomycetota</taxon>
        <taxon>Actinomycetes</taxon>
        <taxon>Streptosporangiales</taxon>
        <taxon>Streptosporangiaceae</taxon>
        <taxon>Streptosporangium</taxon>
    </lineage>
</organism>
<dbReference type="SUPFAM" id="SSF46689">
    <property type="entry name" value="Homeodomain-like"/>
    <property type="match status" value="1"/>
</dbReference>
<dbReference type="InterPro" id="IPR009057">
    <property type="entry name" value="Homeodomain-like_sf"/>
</dbReference>
<protein>
    <submittedName>
        <fullName evidence="4">AcrR family transcriptional regulator</fullName>
    </submittedName>
</protein>
<dbReference type="EMBL" id="JACHJP010000016">
    <property type="protein sequence ID" value="MBB4920720.1"/>
    <property type="molecule type" value="Genomic_DNA"/>
</dbReference>
<name>A0A7W7QVZ0_9ACTN</name>
<evidence type="ECO:0000313" key="4">
    <source>
        <dbReference type="EMBL" id="MBB4920720.1"/>
    </source>
</evidence>
<reference evidence="4 5" key="1">
    <citation type="submission" date="2020-08" db="EMBL/GenBank/DDBJ databases">
        <title>Genomic Encyclopedia of Type Strains, Phase III (KMG-III): the genomes of soil and plant-associated and newly described type strains.</title>
        <authorList>
            <person name="Whitman W."/>
        </authorList>
    </citation>
    <scope>NUCLEOTIDE SEQUENCE [LARGE SCALE GENOMIC DNA]</scope>
    <source>
        <strain evidence="4 5">CECT 8840</strain>
    </source>
</reference>
<keyword evidence="1 2" id="KW-0238">DNA-binding</keyword>
<gene>
    <name evidence="4" type="ORF">FHS44_007872</name>
</gene>
<dbReference type="Proteomes" id="UP000552644">
    <property type="component" value="Unassembled WGS sequence"/>
</dbReference>
<dbReference type="SUPFAM" id="SSF48498">
    <property type="entry name" value="Tetracyclin repressor-like, C-terminal domain"/>
    <property type="match status" value="1"/>
</dbReference>
<comment type="caution">
    <text evidence="4">The sequence shown here is derived from an EMBL/GenBank/DDBJ whole genome shotgun (WGS) entry which is preliminary data.</text>
</comment>
<dbReference type="InterPro" id="IPR036271">
    <property type="entry name" value="Tet_transcr_reg_TetR-rel_C_sf"/>
</dbReference>
<feature type="DNA-binding region" description="H-T-H motif" evidence="2">
    <location>
        <begin position="29"/>
        <end position="48"/>
    </location>
</feature>
<keyword evidence="5" id="KW-1185">Reference proteome</keyword>
<dbReference type="Pfam" id="PF17926">
    <property type="entry name" value="TetR_C_21"/>
    <property type="match status" value="1"/>
</dbReference>
<dbReference type="InterPro" id="IPR050109">
    <property type="entry name" value="HTH-type_TetR-like_transc_reg"/>
</dbReference>